<evidence type="ECO:0000313" key="2">
    <source>
        <dbReference type="Proteomes" id="UP000717328"/>
    </source>
</evidence>
<organism evidence="1 2">
    <name type="scientific">Sphagnurus paluster</name>
    <dbReference type="NCBI Taxonomy" id="117069"/>
    <lineage>
        <taxon>Eukaryota</taxon>
        <taxon>Fungi</taxon>
        <taxon>Dikarya</taxon>
        <taxon>Basidiomycota</taxon>
        <taxon>Agaricomycotina</taxon>
        <taxon>Agaricomycetes</taxon>
        <taxon>Agaricomycetidae</taxon>
        <taxon>Agaricales</taxon>
        <taxon>Tricholomatineae</taxon>
        <taxon>Lyophyllaceae</taxon>
        <taxon>Sphagnurus</taxon>
    </lineage>
</organism>
<dbReference type="EMBL" id="JABCKI010005715">
    <property type="protein sequence ID" value="KAG5639703.1"/>
    <property type="molecule type" value="Genomic_DNA"/>
</dbReference>
<dbReference type="Proteomes" id="UP000717328">
    <property type="component" value="Unassembled WGS sequence"/>
</dbReference>
<proteinExistence type="predicted"/>
<protein>
    <submittedName>
        <fullName evidence="1">Uncharacterized protein</fullName>
    </submittedName>
</protein>
<accession>A0A9P7K777</accession>
<reference evidence="1" key="1">
    <citation type="submission" date="2021-02" db="EMBL/GenBank/DDBJ databases">
        <authorList>
            <person name="Nieuwenhuis M."/>
            <person name="Van De Peppel L.J.J."/>
        </authorList>
    </citation>
    <scope>NUCLEOTIDE SEQUENCE</scope>
    <source>
        <strain evidence="1">D49</strain>
    </source>
</reference>
<name>A0A9P7K777_9AGAR</name>
<comment type="caution">
    <text evidence="1">The sequence shown here is derived from an EMBL/GenBank/DDBJ whole genome shotgun (WGS) entry which is preliminary data.</text>
</comment>
<sequence>MPLILDVLEEAIHRVLVMQRSWAISDMEFLPATSGEFRGYRVSESETAHKYLCLADGDADAFLITSTPSPTSDSTSTLNAFPPQCTMLGLTLRGNGFYKTDPNHASFDGFLYNVLGRHVAVLKIISTSLWACTDNDFKALTAFGADRISIILVVPEGPRIEFTVPSDVAESLVGCYQLELPDVEFQLDTVQIFWPASSLDWRFVIF</sequence>
<dbReference type="AlphaFoldDB" id="A0A9P7K777"/>
<keyword evidence="2" id="KW-1185">Reference proteome</keyword>
<gene>
    <name evidence="1" type="ORF">H0H81_005886</name>
</gene>
<evidence type="ECO:0000313" key="1">
    <source>
        <dbReference type="EMBL" id="KAG5639703.1"/>
    </source>
</evidence>
<reference evidence="1" key="2">
    <citation type="submission" date="2021-10" db="EMBL/GenBank/DDBJ databases">
        <title>Phylogenomics reveals ancestral predisposition of the termite-cultivated fungus Termitomyces towards a domesticated lifestyle.</title>
        <authorList>
            <person name="Auxier B."/>
            <person name="Grum-Grzhimaylo A."/>
            <person name="Cardenas M.E."/>
            <person name="Lodge J.D."/>
            <person name="Laessoe T."/>
            <person name="Pedersen O."/>
            <person name="Smith M.E."/>
            <person name="Kuyper T.W."/>
            <person name="Franco-Molano E.A."/>
            <person name="Baroni T.J."/>
            <person name="Aanen D.K."/>
        </authorList>
    </citation>
    <scope>NUCLEOTIDE SEQUENCE</scope>
    <source>
        <strain evidence="1">D49</strain>
    </source>
</reference>